<gene>
    <name evidence="4" type="ORF">MNBD_GAMMA13-674</name>
</gene>
<dbReference type="Gene3D" id="2.30.30.40">
    <property type="entry name" value="SH3 Domains"/>
    <property type="match status" value="1"/>
</dbReference>
<dbReference type="AlphaFoldDB" id="A0A3B0YSS3"/>
<dbReference type="Pfam" id="PF13505">
    <property type="entry name" value="OMP_b-brl"/>
    <property type="match status" value="1"/>
</dbReference>
<feature type="domain" description="SH3b" evidence="2">
    <location>
        <begin position="50"/>
        <end position="95"/>
    </location>
</feature>
<dbReference type="InterPro" id="IPR027385">
    <property type="entry name" value="Beta-barrel_OMP"/>
</dbReference>
<organism evidence="4">
    <name type="scientific">hydrothermal vent metagenome</name>
    <dbReference type="NCBI Taxonomy" id="652676"/>
    <lineage>
        <taxon>unclassified sequences</taxon>
        <taxon>metagenomes</taxon>
        <taxon>ecological metagenomes</taxon>
    </lineage>
</organism>
<evidence type="ECO:0000256" key="1">
    <source>
        <dbReference type="ARBA" id="ARBA00022729"/>
    </source>
</evidence>
<feature type="domain" description="Outer membrane protein beta-barrel" evidence="3">
    <location>
        <begin position="137"/>
        <end position="257"/>
    </location>
</feature>
<dbReference type="SUPFAM" id="SSF56925">
    <property type="entry name" value="OMPA-like"/>
    <property type="match status" value="1"/>
</dbReference>
<accession>A0A3B0YSS3</accession>
<dbReference type="Gene3D" id="2.40.160.20">
    <property type="match status" value="1"/>
</dbReference>
<keyword evidence="1" id="KW-0732">Signal</keyword>
<reference evidence="4" key="1">
    <citation type="submission" date="2018-06" db="EMBL/GenBank/DDBJ databases">
        <authorList>
            <person name="Zhirakovskaya E."/>
        </authorList>
    </citation>
    <scope>NUCLEOTIDE SEQUENCE</scope>
</reference>
<proteinExistence type="predicted"/>
<evidence type="ECO:0000259" key="2">
    <source>
        <dbReference type="Pfam" id="PF08239"/>
    </source>
</evidence>
<dbReference type="InterPro" id="IPR011250">
    <property type="entry name" value="OMP/PagP_B-barrel"/>
</dbReference>
<evidence type="ECO:0000313" key="4">
    <source>
        <dbReference type="EMBL" id="VAW78312.1"/>
    </source>
</evidence>
<protein>
    <submittedName>
        <fullName evidence="4">Uncharacterized protein</fullName>
    </submittedName>
</protein>
<dbReference type="Pfam" id="PF08239">
    <property type="entry name" value="SH3_3"/>
    <property type="match status" value="1"/>
</dbReference>
<dbReference type="InterPro" id="IPR003646">
    <property type="entry name" value="SH3-like_bac-type"/>
</dbReference>
<sequence>MILPKSPGLTTALLLCGLLLGVSDAGAGIFDLFGDDPPLDVQVADPYIELHTGAGQGYPIFHVEEQGAQVEILKRKTDWFKVRTSRGKEGWVARAQLVRTLTPAGEYLEIRDADMKEFAFHRWEMGAMGGDFEGADVMSVYGGFFMTPKFSVEVAATKIFAEFSDADMLGASLLIHPFPEWRFSPFFSVGTGFISTDANTTLVQESDRTDQLASVGAGLRIYLARRFIFRAQYKRHVIFQSTDDNQEIDEWKAGFAVFF</sequence>
<dbReference type="EMBL" id="UOFK01000149">
    <property type="protein sequence ID" value="VAW78312.1"/>
    <property type="molecule type" value="Genomic_DNA"/>
</dbReference>
<evidence type="ECO:0000259" key="3">
    <source>
        <dbReference type="Pfam" id="PF13505"/>
    </source>
</evidence>
<name>A0A3B0YSS3_9ZZZZ</name>